<dbReference type="SUPFAM" id="SSF50978">
    <property type="entry name" value="WD40 repeat-like"/>
    <property type="match status" value="1"/>
</dbReference>
<dbReference type="Gene3D" id="2.130.10.10">
    <property type="entry name" value="YVTN repeat-like/Quinoprotein amine dehydrogenase"/>
    <property type="match status" value="1"/>
</dbReference>
<dbReference type="HAMAP" id="MF_03056">
    <property type="entry name" value="TRM82"/>
    <property type="match status" value="1"/>
</dbReference>
<dbReference type="PANTHER" id="PTHR16288">
    <property type="entry name" value="WD40 REPEAT PROTEIN 4"/>
    <property type="match status" value="1"/>
</dbReference>
<accession>A0A1Q3F187</accession>
<dbReference type="SMART" id="SM00320">
    <property type="entry name" value="WD40"/>
    <property type="match status" value="2"/>
</dbReference>
<keyword evidence="3 8" id="KW-0819">tRNA processing</keyword>
<dbReference type="InterPro" id="IPR036322">
    <property type="entry name" value="WD40_repeat_dom_sf"/>
</dbReference>
<evidence type="ECO:0000256" key="4">
    <source>
        <dbReference type="ARBA" id="ARBA00022737"/>
    </source>
</evidence>
<comment type="function">
    <text evidence="6">Required for the Mettl1-dependent formation of N(7)-methylguanine at position 46 (m7G46) in tRNA. In the Mettl1-wuho methyltransferase complex, it is required to stabilize and induce conformational changes of the catalytic subunit. Required for binding of nanos mRNA and repression of translation by the mei-P26-bgcn-bam-sxl complex. May cooperate with mei-P26 and nanos to derepress the BMP signaling pathway. May cooperate with mei-P26 to suppress expression of a subset of microRNAs. May cooperate with mei-P26 to regulate bam expression levels in germline cells during gametogenesis. Required to promote mitosis to meiosis transition during gametogenesis. May regulate germline cell division in part by regulating ribosome biogenesis.</text>
</comment>
<dbReference type="GO" id="GO:0043527">
    <property type="term" value="C:tRNA methyltransferase complex"/>
    <property type="evidence" value="ECO:0007669"/>
    <property type="project" value="TreeGrafter"/>
</dbReference>
<protein>
    <submittedName>
        <fullName evidence="10">Putative wd repeat protein 4</fullName>
    </submittedName>
</protein>
<name>A0A1Q3F187_CULTA</name>
<evidence type="ECO:0000256" key="2">
    <source>
        <dbReference type="ARBA" id="ARBA00022574"/>
    </source>
</evidence>
<evidence type="ECO:0000256" key="6">
    <source>
        <dbReference type="ARBA" id="ARBA00093337"/>
    </source>
</evidence>
<evidence type="ECO:0000256" key="8">
    <source>
        <dbReference type="HAMAP-Rule" id="MF_03056"/>
    </source>
</evidence>
<evidence type="ECO:0000256" key="1">
    <source>
        <dbReference type="ARBA" id="ARBA00004123"/>
    </source>
</evidence>
<dbReference type="GO" id="GO:0005829">
    <property type="term" value="C:cytosol"/>
    <property type="evidence" value="ECO:0007669"/>
    <property type="project" value="TreeGrafter"/>
</dbReference>
<dbReference type="InterPro" id="IPR028884">
    <property type="entry name" value="Trm82"/>
</dbReference>
<comment type="pathway">
    <text evidence="8">tRNA modification; N(7)-methylguanine-tRNA biosynthesis.</text>
</comment>
<keyword evidence="5 8" id="KW-0539">Nucleus</keyword>
<keyword evidence="4 8" id="KW-0677">Repeat</keyword>
<evidence type="ECO:0000313" key="10">
    <source>
        <dbReference type="EMBL" id="JAV21320.1"/>
    </source>
</evidence>
<dbReference type="EMBL" id="GFDL01013725">
    <property type="protein sequence ID" value="JAV21320.1"/>
    <property type="molecule type" value="Transcribed_RNA"/>
</dbReference>
<sequence length="393" mass="44452">MSSFIKRFRNSTVMVAFNRTIHFLPVDDNPWSFEIGTELTTFEKGRPRKYFDADSDSDEEQQEKKPDDDGDGTGKNGGGKKDEENAIVALDVNEDRLAVATGDKSLYLLEVDGRSLKVLSRRLLSRASSCVKFAAGGRFAIVCDKGGDCFKYDCEEYRKPGRWLLGHMSQVLDVLIDAEEKLIITSDRDEKIRVTSHPDCHNIETFCLGHTEFVSHLEFLGSECLLSLSGDKTLRWWNYTNGKELARKELDLPGNKLALQNLAADGTRLLAVLCYKPTTINVYKMSGTTDCEFVQSLNLKSEQVFSTIAFDESGNLLGLIIDESTGVPALTKYEYNRENAQLEKEGAIAKTFDDFKLPYVDSVSFLFKKKFDNIKDYQERKRKRIEENSKQLG</sequence>
<comment type="subunit">
    <text evidence="7">Forms a heterodimer with the catalytic subunit Mettl1. Interacts with mei-P26 and weakly interacts with bgcn; required for the function or formation of the mei-P26-bgcn-bam-sxl complex. Interacts with nanos; may be involved in mei-P26-dependent derepression of the BMP signaling pathway. Interacts with Myc; the interaction may be mediated by mei-P26 and may be involved in the regulation of ribosome biogenesis.</text>
</comment>
<dbReference type="InterPro" id="IPR015943">
    <property type="entry name" value="WD40/YVTN_repeat-like_dom_sf"/>
</dbReference>
<keyword evidence="2 8" id="KW-0853">WD repeat</keyword>
<comment type="similarity">
    <text evidence="8">Belongs to the WD repeat TRM82 family.</text>
</comment>
<dbReference type="InterPro" id="IPR001680">
    <property type="entry name" value="WD40_rpt"/>
</dbReference>
<comment type="subcellular location">
    <subcellularLocation>
        <location evidence="1 8">Nucleus</location>
    </subcellularLocation>
</comment>
<comment type="function">
    <text evidence="8">Required for the formation of N(7)-methylguanine at position 46 (m7G46) in tRNA. In the complex, it is required to stabilize and induce conformational changes of the catalytic subunit.</text>
</comment>
<dbReference type="UniPathway" id="UPA00989"/>
<evidence type="ECO:0000256" key="9">
    <source>
        <dbReference type="SAM" id="MobiDB-lite"/>
    </source>
</evidence>
<dbReference type="AlphaFoldDB" id="A0A1Q3F187"/>
<organism evidence="10">
    <name type="scientific">Culex tarsalis</name>
    <name type="common">Encephalitis mosquito</name>
    <dbReference type="NCBI Taxonomy" id="7177"/>
    <lineage>
        <taxon>Eukaryota</taxon>
        <taxon>Metazoa</taxon>
        <taxon>Ecdysozoa</taxon>
        <taxon>Arthropoda</taxon>
        <taxon>Hexapoda</taxon>
        <taxon>Insecta</taxon>
        <taxon>Pterygota</taxon>
        <taxon>Neoptera</taxon>
        <taxon>Endopterygota</taxon>
        <taxon>Diptera</taxon>
        <taxon>Nematocera</taxon>
        <taxon>Culicoidea</taxon>
        <taxon>Culicidae</taxon>
        <taxon>Culicinae</taxon>
        <taxon>Culicini</taxon>
        <taxon>Culex</taxon>
        <taxon>Culex</taxon>
    </lineage>
</organism>
<dbReference type="GO" id="GO:0106004">
    <property type="term" value="P:tRNA (guanine-N7)-methylation"/>
    <property type="evidence" value="ECO:0007669"/>
    <property type="project" value="UniProtKB-UniRule"/>
</dbReference>
<feature type="region of interest" description="Disordered" evidence="9">
    <location>
        <begin position="48"/>
        <end position="82"/>
    </location>
</feature>
<dbReference type="GO" id="GO:0005634">
    <property type="term" value="C:nucleus"/>
    <property type="evidence" value="ECO:0007669"/>
    <property type="project" value="UniProtKB-SubCell"/>
</dbReference>
<dbReference type="PANTHER" id="PTHR16288:SF0">
    <property type="entry name" value="TRNA (GUANINE-N(7)-)-METHYLTRANSFERASE NON-CATALYTIC SUBUNIT WDR4"/>
    <property type="match status" value="1"/>
</dbReference>
<reference evidence="10" key="1">
    <citation type="submission" date="2017-01" db="EMBL/GenBank/DDBJ databases">
        <title>A deep insight into the sialotranscriptome of adult male and female Cluex tarsalis mosquitoes.</title>
        <authorList>
            <person name="Ribeiro J.M."/>
            <person name="Moreira F."/>
            <person name="Bernard K.A."/>
            <person name="Calvo E."/>
        </authorList>
    </citation>
    <scope>NUCLEOTIDE SEQUENCE</scope>
    <source>
        <strain evidence="10">Kern County</strain>
        <tissue evidence="10">Salivary glands</tissue>
    </source>
</reference>
<proteinExistence type="inferred from homology"/>
<evidence type="ECO:0000256" key="5">
    <source>
        <dbReference type="ARBA" id="ARBA00023242"/>
    </source>
</evidence>
<evidence type="ECO:0000256" key="3">
    <source>
        <dbReference type="ARBA" id="ARBA00022694"/>
    </source>
</evidence>
<evidence type="ECO:0000256" key="7">
    <source>
        <dbReference type="ARBA" id="ARBA00093542"/>
    </source>
</evidence>